<dbReference type="Gene3D" id="3.60.21.10">
    <property type="match status" value="1"/>
</dbReference>
<name>A9KT29_LACP7</name>
<evidence type="ECO:0000259" key="2">
    <source>
        <dbReference type="Pfam" id="PF12850"/>
    </source>
</evidence>
<evidence type="ECO:0000313" key="3">
    <source>
        <dbReference type="EMBL" id="ABX42240.1"/>
    </source>
</evidence>
<dbReference type="KEGG" id="cpy:Cphy_1871"/>
<dbReference type="Pfam" id="PF12850">
    <property type="entry name" value="Metallophos_2"/>
    <property type="match status" value="1"/>
</dbReference>
<accession>A9KT29</accession>
<comment type="similarity">
    <text evidence="1">Belongs to the metallophosphoesterase superfamily. YfcE family.</text>
</comment>
<dbReference type="InterPro" id="IPR029052">
    <property type="entry name" value="Metallo-depent_PP-like"/>
</dbReference>
<dbReference type="Proteomes" id="UP000000370">
    <property type="component" value="Chromosome"/>
</dbReference>
<organism evidence="3 4">
    <name type="scientific">Lachnoclostridium phytofermentans (strain ATCC 700394 / DSM 18823 / ISDg)</name>
    <name type="common">Clostridium phytofermentans</name>
    <dbReference type="NCBI Taxonomy" id="357809"/>
    <lineage>
        <taxon>Bacteria</taxon>
        <taxon>Bacillati</taxon>
        <taxon>Bacillota</taxon>
        <taxon>Clostridia</taxon>
        <taxon>Lachnospirales</taxon>
        <taxon>Lachnospiraceae</taxon>
    </lineage>
</organism>
<dbReference type="HOGENOM" id="CLU_092313_3_0_9"/>
<reference evidence="4" key="1">
    <citation type="submission" date="2007-11" db="EMBL/GenBank/DDBJ databases">
        <title>Complete genome sequence of Clostridium phytofermentans ISDg.</title>
        <authorList>
            <person name="Leschine S.B."/>
            <person name="Warnick T.A."/>
            <person name="Blanchard J.L."/>
            <person name="Schnell D.J."/>
            <person name="Petit E.L."/>
            <person name="LaTouf W.G."/>
            <person name="Copeland A."/>
            <person name="Lucas S."/>
            <person name="Lapidus A."/>
            <person name="Barry K."/>
            <person name="Glavina del Rio T."/>
            <person name="Dalin E."/>
            <person name="Tice H."/>
            <person name="Pitluck S."/>
            <person name="Kiss H."/>
            <person name="Brettin T."/>
            <person name="Bruce D."/>
            <person name="Detter J.C."/>
            <person name="Han C."/>
            <person name="Kuske C."/>
            <person name="Schmutz J."/>
            <person name="Larimer F."/>
            <person name="Land M."/>
            <person name="Hauser L."/>
            <person name="Kyrpides N."/>
            <person name="Kim E.A."/>
            <person name="Richardson P."/>
        </authorList>
    </citation>
    <scope>NUCLEOTIDE SEQUENCE [LARGE SCALE GENOMIC DNA]</scope>
    <source>
        <strain evidence="4">ATCC 700394 / DSM 18823 / ISDg</strain>
    </source>
</reference>
<dbReference type="eggNOG" id="COG4186">
    <property type="taxonomic scope" value="Bacteria"/>
</dbReference>
<dbReference type="RefSeq" id="WP_012199894.1">
    <property type="nucleotide sequence ID" value="NC_010001.1"/>
</dbReference>
<gene>
    <name evidence="3" type="ordered locus">Cphy_1871</name>
</gene>
<dbReference type="SUPFAM" id="SSF56300">
    <property type="entry name" value="Metallo-dependent phosphatases"/>
    <property type="match status" value="1"/>
</dbReference>
<keyword evidence="4" id="KW-1185">Reference proteome</keyword>
<evidence type="ECO:0000256" key="1">
    <source>
        <dbReference type="ARBA" id="ARBA00008950"/>
    </source>
</evidence>
<dbReference type="InterPro" id="IPR024654">
    <property type="entry name" value="Calcineurin-like_PHP_lpxH"/>
</dbReference>
<dbReference type="EMBL" id="CP000885">
    <property type="protein sequence ID" value="ABX42240.1"/>
    <property type="molecule type" value="Genomic_DNA"/>
</dbReference>
<protein>
    <submittedName>
        <fullName evidence="3">Metallophosphoesterase</fullName>
    </submittedName>
</protein>
<dbReference type="STRING" id="357809.Cphy_1871"/>
<sequence>MTYFTADLHLGYKKILKFRKHFNDVQSMDSSIISLWNEKVRDKDEVYILGDLTHQSIDVNTTINYIEKLNGKKHLIIGNHDAHLITNPKFRHYFKSIDWMEMLKFNNNMLTLCHFPLVEWTDSHRNVGEGKSLHLYGHTHDSKTEGVYEFLKENYPYALNVGVDINHFEPVTLEECKRNNATFFKI</sequence>
<dbReference type="AlphaFoldDB" id="A9KT29"/>
<proteinExistence type="inferred from homology"/>
<feature type="domain" description="Calcineurin-like phosphoesterase" evidence="2">
    <location>
        <begin position="31"/>
        <end position="145"/>
    </location>
</feature>
<evidence type="ECO:0000313" key="4">
    <source>
        <dbReference type="Proteomes" id="UP000000370"/>
    </source>
</evidence>
<dbReference type="OrthoDB" id="5380073at2"/>